<comment type="caution">
    <text evidence="2">The sequence shown here is derived from an EMBL/GenBank/DDBJ whole genome shotgun (WGS) entry which is preliminary data.</text>
</comment>
<name>A0AAE0TUB9_9PEZI</name>
<reference evidence="2" key="1">
    <citation type="submission" date="2023-07" db="EMBL/GenBank/DDBJ databases">
        <title>Black Yeasts Isolated from many extreme environments.</title>
        <authorList>
            <person name="Coleine C."/>
            <person name="Stajich J.E."/>
            <person name="Selbmann L."/>
        </authorList>
    </citation>
    <scope>NUCLEOTIDE SEQUENCE</scope>
    <source>
        <strain evidence="2">CCFEE 5485</strain>
    </source>
</reference>
<evidence type="ECO:0000256" key="1">
    <source>
        <dbReference type="SAM" id="MobiDB-lite"/>
    </source>
</evidence>
<gene>
    <name evidence="2" type="ORF">LTR78_008917</name>
</gene>
<proteinExistence type="predicted"/>
<dbReference type="AlphaFoldDB" id="A0AAE0TUB9"/>
<evidence type="ECO:0000313" key="2">
    <source>
        <dbReference type="EMBL" id="KAK3671282.1"/>
    </source>
</evidence>
<dbReference type="EMBL" id="JAUTXT010000045">
    <property type="protein sequence ID" value="KAK3671282.1"/>
    <property type="molecule type" value="Genomic_DNA"/>
</dbReference>
<evidence type="ECO:0000313" key="3">
    <source>
        <dbReference type="Proteomes" id="UP001274830"/>
    </source>
</evidence>
<sequence>MTTTAGGAEDPISPVGQSKPELTISAAAINNVPVELDAKATAIDQRRGSRGQVLEEMSPHDKEKRQQLISERQGDMAVLVDIPQTPDADEFEQAEAVTTDDKP</sequence>
<organism evidence="2 3">
    <name type="scientific">Recurvomyces mirabilis</name>
    <dbReference type="NCBI Taxonomy" id="574656"/>
    <lineage>
        <taxon>Eukaryota</taxon>
        <taxon>Fungi</taxon>
        <taxon>Dikarya</taxon>
        <taxon>Ascomycota</taxon>
        <taxon>Pezizomycotina</taxon>
        <taxon>Dothideomycetes</taxon>
        <taxon>Dothideomycetidae</taxon>
        <taxon>Mycosphaerellales</taxon>
        <taxon>Teratosphaeriaceae</taxon>
        <taxon>Recurvomyces</taxon>
    </lineage>
</organism>
<dbReference type="Proteomes" id="UP001274830">
    <property type="component" value="Unassembled WGS sequence"/>
</dbReference>
<feature type="region of interest" description="Disordered" evidence="1">
    <location>
        <begin position="84"/>
        <end position="103"/>
    </location>
</feature>
<keyword evidence="3" id="KW-1185">Reference proteome</keyword>
<accession>A0AAE0TUB9</accession>
<protein>
    <submittedName>
        <fullName evidence="2">Uncharacterized protein</fullName>
    </submittedName>
</protein>